<evidence type="ECO:0000313" key="2">
    <source>
        <dbReference type="EMBL" id="KAH3770696.1"/>
    </source>
</evidence>
<evidence type="ECO:0000313" key="3">
    <source>
        <dbReference type="Proteomes" id="UP000828390"/>
    </source>
</evidence>
<accession>A0A9D4E1D8</accession>
<dbReference type="EMBL" id="JAIWYP010000009">
    <property type="protein sequence ID" value="KAH3770696.1"/>
    <property type="molecule type" value="Genomic_DNA"/>
</dbReference>
<proteinExistence type="predicted"/>
<reference evidence="2" key="2">
    <citation type="submission" date="2020-11" db="EMBL/GenBank/DDBJ databases">
        <authorList>
            <person name="McCartney M.A."/>
            <person name="Auch B."/>
            <person name="Kono T."/>
            <person name="Mallez S."/>
            <person name="Becker A."/>
            <person name="Gohl D.M."/>
            <person name="Silverstein K.A.T."/>
            <person name="Koren S."/>
            <person name="Bechman K.B."/>
            <person name="Herman A."/>
            <person name="Abrahante J.E."/>
            <person name="Garbe J."/>
        </authorList>
    </citation>
    <scope>NUCLEOTIDE SEQUENCE</scope>
    <source>
        <strain evidence="2">Duluth1</strain>
        <tissue evidence="2">Whole animal</tissue>
    </source>
</reference>
<comment type="caution">
    <text evidence="2">The sequence shown here is derived from an EMBL/GenBank/DDBJ whole genome shotgun (WGS) entry which is preliminary data.</text>
</comment>
<protein>
    <submittedName>
        <fullName evidence="2">Uncharacterized protein</fullName>
    </submittedName>
</protein>
<gene>
    <name evidence="2" type="ORF">DPMN_171988</name>
</gene>
<dbReference type="AlphaFoldDB" id="A0A9D4E1D8"/>
<feature type="region of interest" description="Disordered" evidence="1">
    <location>
        <begin position="77"/>
        <end position="104"/>
    </location>
</feature>
<name>A0A9D4E1D8_DREPO</name>
<dbReference type="Proteomes" id="UP000828390">
    <property type="component" value="Unassembled WGS sequence"/>
</dbReference>
<feature type="compositionally biased region" description="Low complexity" evidence="1">
    <location>
        <begin position="88"/>
        <end position="103"/>
    </location>
</feature>
<evidence type="ECO:0000256" key="1">
    <source>
        <dbReference type="SAM" id="MobiDB-lite"/>
    </source>
</evidence>
<keyword evidence="3" id="KW-1185">Reference proteome</keyword>
<sequence>MEKLERRFGCQELPDTAEIKEGDLPLAESTPRTKAVPEDSNKFSSFYSSGYVTAKQSLEGSPASVLVKQHIDIPVCSPNNQTGEGDVASRASGSRTSSISSATNKGSFCANISFSHMQSSLSSDLQSEIDEIGMDLNNVSKRNLMAVYKKWYKNEIS</sequence>
<feature type="region of interest" description="Disordered" evidence="1">
    <location>
        <begin position="1"/>
        <end position="39"/>
    </location>
</feature>
<reference evidence="2" key="1">
    <citation type="journal article" date="2019" name="bioRxiv">
        <title>The Genome of the Zebra Mussel, Dreissena polymorpha: A Resource for Invasive Species Research.</title>
        <authorList>
            <person name="McCartney M.A."/>
            <person name="Auch B."/>
            <person name="Kono T."/>
            <person name="Mallez S."/>
            <person name="Zhang Y."/>
            <person name="Obille A."/>
            <person name="Becker A."/>
            <person name="Abrahante J.E."/>
            <person name="Garbe J."/>
            <person name="Badalamenti J.P."/>
            <person name="Herman A."/>
            <person name="Mangelson H."/>
            <person name="Liachko I."/>
            <person name="Sullivan S."/>
            <person name="Sone E.D."/>
            <person name="Koren S."/>
            <person name="Silverstein K.A.T."/>
            <person name="Beckman K.B."/>
            <person name="Gohl D.M."/>
        </authorList>
    </citation>
    <scope>NUCLEOTIDE SEQUENCE</scope>
    <source>
        <strain evidence="2">Duluth1</strain>
        <tissue evidence="2">Whole animal</tissue>
    </source>
</reference>
<organism evidence="2 3">
    <name type="scientific">Dreissena polymorpha</name>
    <name type="common">Zebra mussel</name>
    <name type="synonym">Mytilus polymorpha</name>
    <dbReference type="NCBI Taxonomy" id="45954"/>
    <lineage>
        <taxon>Eukaryota</taxon>
        <taxon>Metazoa</taxon>
        <taxon>Spiralia</taxon>
        <taxon>Lophotrochozoa</taxon>
        <taxon>Mollusca</taxon>
        <taxon>Bivalvia</taxon>
        <taxon>Autobranchia</taxon>
        <taxon>Heteroconchia</taxon>
        <taxon>Euheterodonta</taxon>
        <taxon>Imparidentia</taxon>
        <taxon>Neoheterodontei</taxon>
        <taxon>Myida</taxon>
        <taxon>Dreissenoidea</taxon>
        <taxon>Dreissenidae</taxon>
        <taxon>Dreissena</taxon>
    </lineage>
</organism>